<proteinExistence type="predicted"/>
<sequence>MLEDEPGKTYWGRGYIQLTWEYNYEAASKALYGDDRLVKNPGEVASNEDIAWAVSFWFWKANVATDPAVKKGEFGASINKINGALECKGAAQDKAKKRYEMYKAILPIFAPGEKPIETGCYN</sequence>
<evidence type="ECO:0000256" key="4">
    <source>
        <dbReference type="ARBA" id="ARBA00023326"/>
    </source>
</evidence>
<dbReference type="GO" id="GO:0000272">
    <property type="term" value="P:polysaccharide catabolic process"/>
    <property type="evidence" value="ECO:0007669"/>
    <property type="project" value="UniProtKB-KW"/>
</dbReference>
<feature type="domain" description="Glycoside hydrolase family 19 catalytic" evidence="5">
    <location>
        <begin position="5"/>
        <end position="70"/>
    </location>
</feature>
<dbReference type="AlphaFoldDB" id="A0A9W8I5K0"/>
<keyword evidence="4" id="KW-0624">Polysaccharide degradation</keyword>
<gene>
    <name evidence="6" type="ORF">IWW36_003257</name>
</gene>
<dbReference type="PANTHER" id="PTHR22595">
    <property type="entry name" value="CHITINASE-RELATED"/>
    <property type="match status" value="1"/>
</dbReference>
<dbReference type="EMBL" id="JANBUW010000161">
    <property type="protein sequence ID" value="KAJ2848514.1"/>
    <property type="molecule type" value="Genomic_DNA"/>
</dbReference>
<evidence type="ECO:0000313" key="6">
    <source>
        <dbReference type="EMBL" id="KAJ2848514.1"/>
    </source>
</evidence>
<dbReference type="Gene3D" id="1.10.530.10">
    <property type="match status" value="1"/>
</dbReference>
<dbReference type="GO" id="GO:0004568">
    <property type="term" value="F:chitinase activity"/>
    <property type="evidence" value="ECO:0007669"/>
    <property type="project" value="InterPro"/>
</dbReference>
<reference evidence="6" key="1">
    <citation type="submission" date="2022-07" db="EMBL/GenBank/DDBJ databases">
        <title>Phylogenomic reconstructions and comparative analyses of Kickxellomycotina fungi.</title>
        <authorList>
            <person name="Reynolds N.K."/>
            <person name="Stajich J.E."/>
            <person name="Barry K."/>
            <person name="Grigoriev I.V."/>
            <person name="Crous P."/>
            <person name="Smith M.E."/>
        </authorList>
    </citation>
    <scope>NUCLEOTIDE SEQUENCE</scope>
    <source>
        <strain evidence="6">NRRL 1566</strain>
    </source>
</reference>
<evidence type="ECO:0000256" key="1">
    <source>
        <dbReference type="ARBA" id="ARBA00022801"/>
    </source>
</evidence>
<accession>A0A9W8I5K0</accession>
<dbReference type="OrthoDB" id="5985073at2759"/>
<dbReference type="GO" id="GO:0006032">
    <property type="term" value="P:chitin catabolic process"/>
    <property type="evidence" value="ECO:0007669"/>
    <property type="project" value="InterPro"/>
</dbReference>
<evidence type="ECO:0000259" key="5">
    <source>
        <dbReference type="Pfam" id="PF00182"/>
    </source>
</evidence>
<dbReference type="CDD" id="cd00325">
    <property type="entry name" value="chitinase_GH19"/>
    <property type="match status" value="1"/>
</dbReference>
<dbReference type="PANTHER" id="PTHR22595:SF197">
    <property type="entry name" value="CHITINASE FAMILY PROTEIN"/>
    <property type="match status" value="1"/>
</dbReference>
<name>A0A9W8I5K0_9FUNG</name>
<comment type="caution">
    <text evidence="6">The sequence shown here is derived from an EMBL/GenBank/DDBJ whole genome shotgun (WGS) entry which is preliminary data.</text>
</comment>
<evidence type="ECO:0000313" key="7">
    <source>
        <dbReference type="Proteomes" id="UP001139887"/>
    </source>
</evidence>
<keyword evidence="7" id="KW-1185">Reference proteome</keyword>
<protein>
    <recommendedName>
        <fullName evidence="5">Glycoside hydrolase family 19 catalytic domain-containing protein</fullName>
    </recommendedName>
</protein>
<evidence type="ECO:0000256" key="3">
    <source>
        <dbReference type="ARBA" id="ARBA00023295"/>
    </source>
</evidence>
<dbReference type="Pfam" id="PF00182">
    <property type="entry name" value="Glyco_hydro_19"/>
    <property type="match status" value="1"/>
</dbReference>
<keyword evidence="2" id="KW-0119">Carbohydrate metabolism</keyword>
<dbReference type="Proteomes" id="UP001139887">
    <property type="component" value="Unassembled WGS sequence"/>
</dbReference>
<keyword evidence="3" id="KW-0326">Glycosidase</keyword>
<organism evidence="6 7">
    <name type="scientific">Coemansia brasiliensis</name>
    <dbReference type="NCBI Taxonomy" id="2650707"/>
    <lineage>
        <taxon>Eukaryota</taxon>
        <taxon>Fungi</taxon>
        <taxon>Fungi incertae sedis</taxon>
        <taxon>Zoopagomycota</taxon>
        <taxon>Kickxellomycotina</taxon>
        <taxon>Kickxellomycetes</taxon>
        <taxon>Kickxellales</taxon>
        <taxon>Kickxellaceae</taxon>
        <taxon>Coemansia</taxon>
    </lineage>
</organism>
<dbReference type="InterPro" id="IPR023346">
    <property type="entry name" value="Lysozyme-like_dom_sf"/>
</dbReference>
<keyword evidence="1" id="KW-0378">Hydrolase</keyword>
<dbReference type="InterPro" id="IPR000726">
    <property type="entry name" value="Glyco_hydro_19_cat"/>
</dbReference>
<dbReference type="GO" id="GO:0016998">
    <property type="term" value="P:cell wall macromolecule catabolic process"/>
    <property type="evidence" value="ECO:0007669"/>
    <property type="project" value="InterPro"/>
</dbReference>
<dbReference type="SUPFAM" id="SSF53955">
    <property type="entry name" value="Lysozyme-like"/>
    <property type="match status" value="1"/>
</dbReference>
<evidence type="ECO:0000256" key="2">
    <source>
        <dbReference type="ARBA" id="ARBA00023277"/>
    </source>
</evidence>